<comment type="caution">
    <text evidence="1">The sequence shown here is derived from an EMBL/GenBank/DDBJ whole genome shotgun (WGS) entry which is preliminary data.</text>
</comment>
<protein>
    <submittedName>
        <fullName evidence="1">Uncharacterized protein</fullName>
    </submittedName>
</protein>
<evidence type="ECO:0000313" key="1">
    <source>
        <dbReference type="EMBL" id="KKL94984.1"/>
    </source>
</evidence>
<sequence>FKALDEFEAKMFPNKKNTIEEIDAKYASDKEAKKASK</sequence>
<accession>A0A0F9G7V3</accession>
<reference evidence="1" key="1">
    <citation type="journal article" date="2015" name="Nature">
        <title>Complex archaea that bridge the gap between prokaryotes and eukaryotes.</title>
        <authorList>
            <person name="Spang A."/>
            <person name="Saw J.H."/>
            <person name="Jorgensen S.L."/>
            <person name="Zaremba-Niedzwiedzka K."/>
            <person name="Martijn J."/>
            <person name="Lind A.E."/>
            <person name="van Eijk R."/>
            <person name="Schleper C."/>
            <person name="Guy L."/>
            <person name="Ettema T.J."/>
        </authorList>
    </citation>
    <scope>NUCLEOTIDE SEQUENCE</scope>
</reference>
<feature type="non-terminal residue" evidence="1">
    <location>
        <position position="1"/>
    </location>
</feature>
<name>A0A0F9G7V3_9ZZZZ</name>
<dbReference type="EMBL" id="LAZR01018790">
    <property type="protein sequence ID" value="KKL94984.1"/>
    <property type="molecule type" value="Genomic_DNA"/>
</dbReference>
<proteinExistence type="predicted"/>
<gene>
    <name evidence="1" type="ORF">LCGC14_1859090</name>
</gene>
<organism evidence="1">
    <name type="scientific">marine sediment metagenome</name>
    <dbReference type="NCBI Taxonomy" id="412755"/>
    <lineage>
        <taxon>unclassified sequences</taxon>
        <taxon>metagenomes</taxon>
        <taxon>ecological metagenomes</taxon>
    </lineage>
</organism>
<dbReference type="AlphaFoldDB" id="A0A0F9G7V3"/>